<dbReference type="Gene3D" id="3.40.50.300">
    <property type="entry name" value="P-loop containing nucleotide triphosphate hydrolases"/>
    <property type="match status" value="1"/>
</dbReference>
<dbReference type="PROSITE" id="PS50893">
    <property type="entry name" value="ABC_TRANSPORTER_2"/>
    <property type="match status" value="1"/>
</dbReference>
<accession>A0A4U0ZFW5</accession>
<reference evidence="5 6" key="1">
    <citation type="submission" date="2019-04" db="EMBL/GenBank/DDBJ databases">
        <title>Alteromonas portus sp. nov., an alginate lyase-excreting marine bacterium.</title>
        <authorList>
            <person name="Huang H."/>
            <person name="Mo K."/>
            <person name="Bao S."/>
        </authorList>
    </citation>
    <scope>NUCLEOTIDE SEQUENCE [LARGE SCALE GENOMIC DNA]</scope>
    <source>
        <strain evidence="5 6">HB161718</strain>
    </source>
</reference>
<dbReference type="Proteomes" id="UP000305471">
    <property type="component" value="Unassembled WGS sequence"/>
</dbReference>
<feature type="domain" description="ABC transporter" evidence="4">
    <location>
        <begin position="25"/>
        <end position="258"/>
    </location>
</feature>
<dbReference type="InterPro" id="IPR003439">
    <property type="entry name" value="ABC_transporter-like_ATP-bd"/>
</dbReference>
<dbReference type="InterPro" id="IPR003593">
    <property type="entry name" value="AAA+_ATPase"/>
</dbReference>
<evidence type="ECO:0000313" key="6">
    <source>
        <dbReference type="Proteomes" id="UP000305471"/>
    </source>
</evidence>
<dbReference type="InterPro" id="IPR017911">
    <property type="entry name" value="MacB-like_ATP-bd"/>
</dbReference>
<organism evidence="5 6">
    <name type="scientific">Alteromonas portus</name>
    <dbReference type="NCBI Taxonomy" id="2565549"/>
    <lineage>
        <taxon>Bacteria</taxon>
        <taxon>Pseudomonadati</taxon>
        <taxon>Pseudomonadota</taxon>
        <taxon>Gammaproteobacteria</taxon>
        <taxon>Alteromonadales</taxon>
        <taxon>Alteromonadaceae</taxon>
        <taxon>Alteromonas/Salinimonas group</taxon>
        <taxon>Alteromonas</taxon>
    </lineage>
</organism>
<protein>
    <submittedName>
        <fullName evidence="5">ABC transporter ATP-binding protein</fullName>
    </submittedName>
</protein>
<dbReference type="Pfam" id="PF00005">
    <property type="entry name" value="ABC_tran"/>
    <property type="match status" value="1"/>
</dbReference>
<keyword evidence="1" id="KW-0813">Transport</keyword>
<evidence type="ECO:0000256" key="1">
    <source>
        <dbReference type="ARBA" id="ARBA00022448"/>
    </source>
</evidence>
<name>A0A4U0ZFW5_9ALTE</name>
<dbReference type="GO" id="GO:0005524">
    <property type="term" value="F:ATP binding"/>
    <property type="evidence" value="ECO:0007669"/>
    <property type="project" value="UniProtKB-KW"/>
</dbReference>
<keyword evidence="3 5" id="KW-0067">ATP-binding</keyword>
<dbReference type="GO" id="GO:0005886">
    <property type="term" value="C:plasma membrane"/>
    <property type="evidence" value="ECO:0007669"/>
    <property type="project" value="TreeGrafter"/>
</dbReference>
<proteinExistence type="predicted"/>
<sequence>MNTINKNNSTHSQRNALEKECKTAIEVSNLQFSYTKESAPIIDIEAWQVSKGEHVFLSGPSGSGKSTLLNLLCGTLTPTQGDIALLEQPFSALSNRQRDKFRARNIGVVFQQFNLIPYLSVAQNINAAVYFAGAKTSKETADAQLRHLLDKLQLPSHVLHAKADALSIGQQQRVAIARALINDPQLLIVDEPTSALDTDARDSFMSLLKDVAAESTMIFVSHDKAMESYFDRHCSMSELSPCTNHVKASGDKTQIVQERA</sequence>
<evidence type="ECO:0000259" key="4">
    <source>
        <dbReference type="PROSITE" id="PS50893"/>
    </source>
</evidence>
<evidence type="ECO:0000256" key="3">
    <source>
        <dbReference type="ARBA" id="ARBA00022840"/>
    </source>
</evidence>
<evidence type="ECO:0000313" key="5">
    <source>
        <dbReference type="EMBL" id="TKB02815.1"/>
    </source>
</evidence>
<comment type="caution">
    <text evidence="5">The sequence shown here is derived from an EMBL/GenBank/DDBJ whole genome shotgun (WGS) entry which is preliminary data.</text>
</comment>
<dbReference type="SMART" id="SM00382">
    <property type="entry name" value="AAA"/>
    <property type="match status" value="1"/>
</dbReference>
<keyword evidence="6" id="KW-1185">Reference proteome</keyword>
<dbReference type="AlphaFoldDB" id="A0A4U0ZFW5"/>
<dbReference type="SUPFAM" id="SSF52540">
    <property type="entry name" value="P-loop containing nucleoside triphosphate hydrolases"/>
    <property type="match status" value="1"/>
</dbReference>
<dbReference type="CDD" id="cd03255">
    <property type="entry name" value="ABC_MJ0796_LolCDE_FtsE"/>
    <property type="match status" value="1"/>
</dbReference>
<gene>
    <name evidence="5" type="ORF">E5672_13215</name>
</gene>
<dbReference type="GO" id="GO:0016887">
    <property type="term" value="F:ATP hydrolysis activity"/>
    <property type="evidence" value="ECO:0007669"/>
    <property type="project" value="InterPro"/>
</dbReference>
<evidence type="ECO:0000256" key="2">
    <source>
        <dbReference type="ARBA" id="ARBA00022741"/>
    </source>
</evidence>
<dbReference type="PANTHER" id="PTHR24220:SF611">
    <property type="entry name" value="ATP-BINDING COMPONENT OF ABC TRANSPORTER-RELATED"/>
    <property type="match status" value="1"/>
</dbReference>
<dbReference type="InterPro" id="IPR015854">
    <property type="entry name" value="ABC_transpr_LolD-like"/>
</dbReference>
<dbReference type="OrthoDB" id="9802264at2"/>
<dbReference type="EMBL" id="SWCO01000007">
    <property type="protein sequence ID" value="TKB02815.1"/>
    <property type="molecule type" value="Genomic_DNA"/>
</dbReference>
<dbReference type="PANTHER" id="PTHR24220">
    <property type="entry name" value="IMPORT ATP-BINDING PROTEIN"/>
    <property type="match status" value="1"/>
</dbReference>
<dbReference type="InterPro" id="IPR027417">
    <property type="entry name" value="P-loop_NTPase"/>
</dbReference>
<dbReference type="RefSeq" id="WP_136782616.1">
    <property type="nucleotide sequence ID" value="NZ_SWCO01000007.1"/>
</dbReference>
<dbReference type="GO" id="GO:0022857">
    <property type="term" value="F:transmembrane transporter activity"/>
    <property type="evidence" value="ECO:0007669"/>
    <property type="project" value="TreeGrafter"/>
</dbReference>
<keyword evidence="2" id="KW-0547">Nucleotide-binding</keyword>